<evidence type="ECO:0000313" key="3">
    <source>
        <dbReference type="EMBL" id="KAK0535311.1"/>
    </source>
</evidence>
<dbReference type="AlphaFoldDB" id="A0AAN6JLQ1"/>
<proteinExistence type="predicted"/>
<feature type="transmembrane region" description="Helical" evidence="2">
    <location>
        <begin position="404"/>
        <end position="421"/>
    </location>
</feature>
<feature type="compositionally biased region" description="Basic and acidic residues" evidence="1">
    <location>
        <begin position="88"/>
        <end position="100"/>
    </location>
</feature>
<comment type="caution">
    <text evidence="3">The sequence shown here is derived from an EMBL/GenBank/DDBJ whole genome shotgun (WGS) entry which is preliminary data.</text>
</comment>
<feature type="region of interest" description="Disordered" evidence="1">
    <location>
        <begin position="593"/>
        <end position="623"/>
    </location>
</feature>
<feature type="transmembrane region" description="Helical" evidence="2">
    <location>
        <begin position="167"/>
        <end position="191"/>
    </location>
</feature>
<feature type="transmembrane region" description="Helical" evidence="2">
    <location>
        <begin position="230"/>
        <end position="250"/>
    </location>
</feature>
<feature type="transmembrane region" description="Helical" evidence="2">
    <location>
        <begin position="197"/>
        <end position="218"/>
    </location>
</feature>
<feature type="transmembrane region" description="Helical" evidence="2">
    <location>
        <begin position="17"/>
        <end position="37"/>
    </location>
</feature>
<keyword evidence="2" id="KW-1133">Transmembrane helix</keyword>
<dbReference type="EMBL" id="JAPDMQ010000098">
    <property type="protein sequence ID" value="KAK0535311.1"/>
    <property type="molecule type" value="Genomic_DNA"/>
</dbReference>
<name>A0AAN6JLQ1_9BASI</name>
<organism evidence="3 4">
    <name type="scientific">Tilletia horrida</name>
    <dbReference type="NCBI Taxonomy" id="155126"/>
    <lineage>
        <taxon>Eukaryota</taxon>
        <taxon>Fungi</taxon>
        <taxon>Dikarya</taxon>
        <taxon>Basidiomycota</taxon>
        <taxon>Ustilaginomycotina</taxon>
        <taxon>Exobasidiomycetes</taxon>
        <taxon>Tilletiales</taxon>
        <taxon>Tilletiaceae</taxon>
        <taxon>Tilletia</taxon>
    </lineage>
</organism>
<feature type="transmembrane region" description="Helical" evidence="2">
    <location>
        <begin position="288"/>
        <end position="306"/>
    </location>
</feature>
<reference evidence="3" key="1">
    <citation type="journal article" date="2023" name="PhytoFront">
        <title>Draft Genome Resources of Seven Strains of Tilletia horrida, Causal Agent of Kernel Smut of Rice.</title>
        <authorList>
            <person name="Khanal S."/>
            <person name="Antony Babu S."/>
            <person name="Zhou X.G."/>
        </authorList>
    </citation>
    <scope>NUCLEOTIDE SEQUENCE</scope>
    <source>
        <strain evidence="3">TX3</strain>
    </source>
</reference>
<feature type="region of interest" description="Disordered" evidence="1">
    <location>
        <begin position="70"/>
        <end position="104"/>
    </location>
</feature>
<sequence length="623" mass="68420">MSASFAPSSAEIDNVLALRYVVVALVSVVIWEHVVLFPQEAVIWAKVGARLFPSSARSRTAGRAWDVETNTRSTNRHQHQHQHQNQHQHQDQDERGRFDDGTVSSSLGTMTMTAMDVSSPTASVQMHSIRRAARPGPSSVPPSLAPPAFRQFEPKARRRSRVPLTPADIAVLVMRYANLGLAVTGCIFFLGRPASCARTIVVAFSFFDVASVAVNGLFVMRVYLLYSRSVWVLGLLVTLALVDTAFWLNITISWNVIKLPVPEPEPYCGFPMREDRLKHHIFLEGSNFAPRLAFDVVILFLTLFRLGTLPNTMDRANLPTADEEGERAHEGAEGRRRRLCGHMLRARLAAWRSAARRIAVNLVTAALPEKLRVRFLGPPHPQRRMYRVASQADVARAYLMRSNLAYFIICFVVTLVAFVLDKYVKEVYTALIGTVIGMVFPPILAVRIVLSTPSRHRPLRQSPAATAHQALQQYEGWRQQCVPASATSTPSSTIRGQLEHHASLQRPKSSIGSAPEVEVRVDDYGNDDDNNVDAVDAAADVLSPSQRPQSDWGSTTITLSTAGGRMLAVPATAGAGSGARDLERLGSWGGTTASFVEHSQTGSSLDDLRGDDVAPTERAQVVL</sequence>
<feature type="transmembrane region" description="Helical" evidence="2">
    <location>
        <begin position="427"/>
        <end position="450"/>
    </location>
</feature>
<keyword evidence="2" id="KW-0812">Transmembrane</keyword>
<evidence type="ECO:0000256" key="2">
    <source>
        <dbReference type="SAM" id="Phobius"/>
    </source>
</evidence>
<feature type="compositionally biased region" description="Polar residues" evidence="1">
    <location>
        <begin position="593"/>
        <end position="604"/>
    </location>
</feature>
<keyword evidence="2" id="KW-0472">Membrane</keyword>
<gene>
    <name evidence="3" type="ORF">OC842_002353</name>
</gene>
<keyword evidence="4" id="KW-1185">Reference proteome</keyword>
<accession>A0AAN6JLQ1</accession>
<dbReference type="Proteomes" id="UP001176521">
    <property type="component" value="Unassembled WGS sequence"/>
</dbReference>
<evidence type="ECO:0000256" key="1">
    <source>
        <dbReference type="SAM" id="MobiDB-lite"/>
    </source>
</evidence>
<feature type="compositionally biased region" description="Basic residues" evidence="1">
    <location>
        <begin position="74"/>
        <end position="86"/>
    </location>
</feature>
<evidence type="ECO:0000313" key="4">
    <source>
        <dbReference type="Proteomes" id="UP001176521"/>
    </source>
</evidence>
<protein>
    <submittedName>
        <fullName evidence="3">Uncharacterized protein</fullName>
    </submittedName>
</protein>